<evidence type="ECO:0000313" key="2">
    <source>
        <dbReference type="Proteomes" id="UP000825066"/>
    </source>
</evidence>
<organism evidence="1 2">
    <name type="scientific">Stenotrophomonas pavanii</name>
    <dbReference type="NCBI Taxonomy" id="487698"/>
    <lineage>
        <taxon>Bacteria</taxon>
        <taxon>Pseudomonadati</taxon>
        <taxon>Pseudomonadota</taxon>
        <taxon>Gammaproteobacteria</taxon>
        <taxon>Lysobacterales</taxon>
        <taxon>Lysobacteraceae</taxon>
        <taxon>Stenotrophomonas</taxon>
    </lineage>
</organism>
<reference evidence="1 2" key="1">
    <citation type="submission" date="2021-05" db="EMBL/GenBank/DDBJ databases">
        <title>Complete Genome Sequence of Stenotrophomonas pavanii strain Y.</title>
        <authorList>
            <person name="Dohra H."/>
            <person name="Mohad Din A.R.J."/>
            <person name="Suzuki K."/>
            <person name="Fatma A."/>
            <person name="Honjyo M."/>
            <person name="Nishimura T."/>
            <person name="Moriuch R."/>
            <person name="Masuda K."/>
            <person name="Minoura A."/>
            <person name="Tashiro Y."/>
            <person name="Futamata H."/>
        </authorList>
    </citation>
    <scope>NUCLEOTIDE SEQUENCE [LARGE SCALE GENOMIC DNA]</scope>
    <source>
        <strain evidence="2">Y</strain>
    </source>
</reference>
<accession>A0ABM7R7N4</accession>
<dbReference type="Proteomes" id="UP000825066">
    <property type="component" value="Chromosome"/>
</dbReference>
<protein>
    <submittedName>
        <fullName evidence="1">Uncharacterized protein</fullName>
    </submittedName>
</protein>
<sequence>MTVPFVLGLFNHSSPPAGAQVFQRFHDLSISILEERGIQASYIASDGKGHSSNLAKLGNAAHRRLLASGFNGLTLLSVVAVPKGSDAPAYDLTASVDFSSSCELGTEFALFSKDARFPMERQSFRELLVGLIALHDWDFGYVTHPPFERSPQAYISGYCDGTQPNEEEHRNQIWYDSPPEVRLRKARNIFPLSLLNPAQLGAPVAPDKTLAGILQGTPGCTLDELVPGRLWLSTVEPHLVQGLRSLLKGTGALIEGG</sequence>
<evidence type="ECO:0000313" key="1">
    <source>
        <dbReference type="EMBL" id="BCX44463.1"/>
    </source>
</evidence>
<proteinExistence type="predicted"/>
<name>A0ABM7R7N4_9GAMM</name>
<dbReference type="EMBL" id="AP024684">
    <property type="protein sequence ID" value="BCX44463.1"/>
    <property type="molecule type" value="Genomic_DNA"/>
</dbReference>
<keyword evidence="2" id="KW-1185">Reference proteome</keyword>
<dbReference type="RefSeq" id="WP_130767905.1">
    <property type="nucleotide sequence ID" value="NZ_AP024684.1"/>
</dbReference>
<gene>
    <name evidence="1" type="ORF">STNY_R26690</name>
</gene>